<feature type="transmembrane region" description="Helical" evidence="1">
    <location>
        <begin position="40"/>
        <end position="66"/>
    </location>
</feature>
<keyword evidence="1" id="KW-0812">Transmembrane</keyword>
<protein>
    <submittedName>
        <fullName evidence="2">Uncharacterized protein</fullName>
    </submittedName>
</protein>
<feature type="transmembrane region" description="Helical" evidence="1">
    <location>
        <begin position="78"/>
        <end position="95"/>
    </location>
</feature>
<gene>
    <name evidence="2" type="ORF">SAMN04488568_11818</name>
</gene>
<feature type="transmembrane region" description="Helical" evidence="1">
    <location>
        <begin position="115"/>
        <end position="133"/>
    </location>
</feature>
<feature type="transmembrane region" description="Helical" evidence="1">
    <location>
        <begin position="7"/>
        <end position="28"/>
    </location>
</feature>
<evidence type="ECO:0000313" key="2">
    <source>
        <dbReference type="EMBL" id="SDM68136.1"/>
    </source>
</evidence>
<proteinExistence type="predicted"/>
<dbReference type="EMBL" id="FNHG01000018">
    <property type="protein sequence ID" value="SDM68136.1"/>
    <property type="molecule type" value="Genomic_DNA"/>
</dbReference>
<dbReference type="Proteomes" id="UP000199759">
    <property type="component" value="Unassembled WGS sequence"/>
</dbReference>
<dbReference type="AlphaFoldDB" id="A0A1G9V7V6"/>
<evidence type="ECO:0000313" key="3">
    <source>
        <dbReference type="Proteomes" id="UP000199759"/>
    </source>
</evidence>
<evidence type="ECO:0000256" key="1">
    <source>
        <dbReference type="SAM" id="Phobius"/>
    </source>
</evidence>
<sequence length="143" mass="14716">MRTFLTYVLAVLAMVTLIILLRMGTAYLTLGVAGGSGEAWLGAVNSAVMLVGVIFSGAWFASEVLVRSVGLQETPFSMIARAVSIVLVLAVGVAIGRAGGFAQGLSDLATSFARAVPYLVGAAAWGTVFWLRAPRPQTAGVAA</sequence>
<organism evidence="2 3">
    <name type="scientific">Maricaulis salignorans</name>
    <dbReference type="NCBI Taxonomy" id="144026"/>
    <lineage>
        <taxon>Bacteria</taxon>
        <taxon>Pseudomonadati</taxon>
        <taxon>Pseudomonadota</taxon>
        <taxon>Alphaproteobacteria</taxon>
        <taxon>Maricaulales</taxon>
        <taxon>Maricaulaceae</taxon>
        <taxon>Maricaulis</taxon>
    </lineage>
</organism>
<keyword evidence="3" id="KW-1185">Reference proteome</keyword>
<keyword evidence="1" id="KW-0472">Membrane</keyword>
<name>A0A1G9V7V6_9PROT</name>
<accession>A0A1G9V7V6</accession>
<reference evidence="2 3" key="1">
    <citation type="submission" date="2016-10" db="EMBL/GenBank/DDBJ databases">
        <authorList>
            <person name="de Groot N.N."/>
        </authorList>
    </citation>
    <scope>NUCLEOTIDE SEQUENCE [LARGE SCALE GENOMIC DNA]</scope>
    <source>
        <strain evidence="2 3">DSM 16077</strain>
    </source>
</reference>
<dbReference type="STRING" id="144026.SAMN04488568_11818"/>
<keyword evidence="1" id="KW-1133">Transmembrane helix</keyword>